<evidence type="ECO:0008006" key="10">
    <source>
        <dbReference type="Google" id="ProtNLM"/>
    </source>
</evidence>
<feature type="transmembrane region" description="Helical" evidence="7">
    <location>
        <begin position="134"/>
        <end position="153"/>
    </location>
</feature>
<keyword evidence="9" id="KW-1185">Reference proteome</keyword>
<dbReference type="PANTHER" id="PTHR23501">
    <property type="entry name" value="MAJOR FACILITATOR SUPERFAMILY"/>
    <property type="match status" value="1"/>
</dbReference>
<accession>A0AA40ASJ4</accession>
<evidence type="ECO:0000256" key="2">
    <source>
        <dbReference type="ARBA" id="ARBA00022448"/>
    </source>
</evidence>
<dbReference type="SUPFAM" id="SSF103473">
    <property type="entry name" value="MFS general substrate transporter"/>
    <property type="match status" value="1"/>
</dbReference>
<dbReference type="EMBL" id="JAUKTV010000012">
    <property type="protein sequence ID" value="KAK0721230.1"/>
    <property type="molecule type" value="Genomic_DNA"/>
</dbReference>
<dbReference type="PANTHER" id="PTHR23501:SF187">
    <property type="entry name" value="MAJOR FACILITATOR SUPERFAMILY (MFS) PROFILE DOMAIN-CONTAINING PROTEIN"/>
    <property type="match status" value="1"/>
</dbReference>
<evidence type="ECO:0000256" key="7">
    <source>
        <dbReference type="SAM" id="Phobius"/>
    </source>
</evidence>
<dbReference type="Gene3D" id="1.20.1250.20">
    <property type="entry name" value="MFS general substrate transporter like domains"/>
    <property type="match status" value="1"/>
</dbReference>
<comment type="caution">
    <text evidence="8">The sequence shown here is derived from an EMBL/GenBank/DDBJ whole genome shotgun (WGS) entry which is preliminary data.</text>
</comment>
<dbReference type="Proteomes" id="UP001172159">
    <property type="component" value="Unassembled WGS sequence"/>
</dbReference>
<evidence type="ECO:0000256" key="4">
    <source>
        <dbReference type="ARBA" id="ARBA00022989"/>
    </source>
</evidence>
<feature type="transmembrane region" description="Helical" evidence="7">
    <location>
        <begin position="84"/>
        <end position="106"/>
    </location>
</feature>
<sequence>CAVAGAILTKTGRYKPLHWAGFGILAVSCGLFSTMSPSTQTVAWAWFQILAGIGIGFPLTTQLPAIQAVLPESDTAISTSTYSFIRSFGFVWGATIPSIIFTVGLMPRWGLETVRASLANGGAYSYAPQVRHLTVVWLAGLGFALFGFLLVFLERHVDMRVTLETEFGLEERPKRGDSQAQNEEAMKPS</sequence>
<dbReference type="InterPro" id="IPR036259">
    <property type="entry name" value="MFS_trans_sf"/>
</dbReference>
<protein>
    <recommendedName>
        <fullName evidence="10">Major facilitator superfamily (MFS) profile domain-containing protein</fullName>
    </recommendedName>
</protein>
<feature type="transmembrane region" description="Helical" evidence="7">
    <location>
        <begin position="42"/>
        <end position="63"/>
    </location>
</feature>
<dbReference type="GO" id="GO:0005886">
    <property type="term" value="C:plasma membrane"/>
    <property type="evidence" value="ECO:0007669"/>
    <property type="project" value="TreeGrafter"/>
</dbReference>
<name>A0AA40ASJ4_9PEZI</name>
<evidence type="ECO:0000256" key="3">
    <source>
        <dbReference type="ARBA" id="ARBA00022692"/>
    </source>
</evidence>
<dbReference type="AlphaFoldDB" id="A0AA40ASJ4"/>
<dbReference type="GO" id="GO:0022857">
    <property type="term" value="F:transmembrane transporter activity"/>
    <property type="evidence" value="ECO:0007669"/>
    <property type="project" value="TreeGrafter"/>
</dbReference>
<proteinExistence type="predicted"/>
<organism evidence="8 9">
    <name type="scientific">Apiosordaria backusii</name>
    <dbReference type="NCBI Taxonomy" id="314023"/>
    <lineage>
        <taxon>Eukaryota</taxon>
        <taxon>Fungi</taxon>
        <taxon>Dikarya</taxon>
        <taxon>Ascomycota</taxon>
        <taxon>Pezizomycotina</taxon>
        <taxon>Sordariomycetes</taxon>
        <taxon>Sordariomycetidae</taxon>
        <taxon>Sordariales</taxon>
        <taxon>Lasiosphaeriaceae</taxon>
        <taxon>Apiosordaria</taxon>
    </lineage>
</organism>
<comment type="subcellular location">
    <subcellularLocation>
        <location evidence="1">Membrane</location>
        <topology evidence="1">Multi-pass membrane protein</topology>
    </subcellularLocation>
</comment>
<evidence type="ECO:0000313" key="9">
    <source>
        <dbReference type="Proteomes" id="UP001172159"/>
    </source>
</evidence>
<evidence type="ECO:0000256" key="6">
    <source>
        <dbReference type="ARBA" id="ARBA00023180"/>
    </source>
</evidence>
<keyword evidence="3 7" id="KW-0812">Transmembrane</keyword>
<gene>
    <name evidence="8" type="ORF">B0T21DRAFT_423599</name>
</gene>
<evidence type="ECO:0000313" key="8">
    <source>
        <dbReference type="EMBL" id="KAK0721230.1"/>
    </source>
</evidence>
<keyword evidence="5 7" id="KW-0472">Membrane</keyword>
<feature type="non-terminal residue" evidence="8">
    <location>
        <position position="1"/>
    </location>
</feature>
<feature type="transmembrane region" description="Helical" evidence="7">
    <location>
        <begin position="17"/>
        <end position="36"/>
    </location>
</feature>
<evidence type="ECO:0000256" key="1">
    <source>
        <dbReference type="ARBA" id="ARBA00004141"/>
    </source>
</evidence>
<keyword evidence="2" id="KW-0813">Transport</keyword>
<keyword evidence="6" id="KW-0325">Glycoprotein</keyword>
<keyword evidence="4 7" id="KW-1133">Transmembrane helix</keyword>
<reference evidence="8" key="1">
    <citation type="submission" date="2023-06" db="EMBL/GenBank/DDBJ databases">
        <title>Genome-scale phylogeny and comparative genomics of the fungal order Sordariales.</title>
        <authorList>
            <consortium name="Lawrence Berkeley National Laboratory"/>
            <person name="Hensen N."/>
            <person name="Bonometti L."/>
            <person name="Westerberg I."/>
            <person name="Brannstrom I.O."/>
            <person name="Guillou S."/>
            <person name="Cros-Aarteil S."/>
            <person name="Calhoun S."/>
            <person name="Haridas S."/>
            <person name="Kuo A."/>
            <person name="Mondo S."/>
            <person name="Pangilinan J."/>
            <person name="Riley R."/>
            <person name="Labutti K."/>
            <person name="Andreopoulos B."/>
            <person name="Lipzen A."/>
            <person name="Chen C."/>
            <person name="Yanf M."/>
            <person name="Daum C."/>
            <person name="Ng V."/>
            <person name="Clum A."/>
            <person name="Steindorff A."/>
            <person name="Ohm R."/>
            <person name="Martin F."/>
            <person name="Silar P."/>
            <person name="Natvig D."/>
            <person name="Lalanne C."/>
            <person name="Gautier V."/>
            <person name="Ament-Velasquez S.L."/>
            <person name="Kruys A."/>
            <person name="Hutchinson M.I."/>
            <person name="Powell A.J."/>
            <person name="Barry K."/>
            <person name="Miller A.N."/>
            <person name="Grigoriev I.V."/>
            <person name="Debuchy R."/>
            <person name="Gladieux P."/>
            <person name="Thoren M.H."/>
            <person name="Johannesson H."/>
        </authorList>
    </citation>
    <scope>NUCLEOTIDE SEQUENCE</scope>
    <source>
        <strain evidence="8">CBS 540.89</strain>
    </source>
</reference>
<evidence type="ECO:0000256" key="5">
    <source>
        <dbReference type="ARBA" id="ARBA00023136"/>
    </source>
</evidence>